<evidence type="ECO:0000259" key="1">
    <source>
        <dbReference type="Pfam" id="PF08241"/>
    </source>
</evidence>
<sequence>MDSPAERQVTETPTAKQRRVWDRYAPSYDKQIAFFERVQFAGGREWLGARARGRVLEVAIGTGRSLPYYPADATVVGVELSPAMLDIARHRAADLGRAVDLRQGDAEQLPFASASLDTVVCALSLCSIPHPGQAIDEMKRVLVPGGRLLLLDHIGSTWPPVRAAQWLLERITVRTAGEHFTRRQLPLVRAAGFTIVEAERLKAGTVERIHAVRPES</sequence>
<dbReference type="Proteomes" id="UP000647017">
    <property type="component" value="Unassembled WGS sequence"/>
</dbReference>
<dbReference type="GO" id="GO:0032259">
    <property type="term" value="P:methylation"/>
    <property type="evidence" value="ECO:0007669"/>
    <property type="project" value="UniProtKB-KW"/>
</dbReference>
<dbReference type="Pfam" id="PF08241">
    <property type="entry name" value="Methyltransf_11"/>
    <property type="match status" value="1"/>
</dbReference>
<dbReference type="InterPro" id="IPR052356">
    <property type="entry name" value="Thiol_S-MT"/>
</dbReference>
<dbReference type="Gene3D" id="3.40.50.150">
    <property type="entry name" value="Vaccinia Virus protein VP39"/>
    <property type="match status" value="1"/>
</dbReference>
<dbReference type="EMBL" id="BOOZ01000015">
    <property type="protein sequence ID" value="GIJ09969.1"/>
    <property type="molecule type" value="Genomic_DNA"/>
</dbReference>
<dbReference type="InterPro" id="IPR013216">
    <property type="entry name" value="Methyltransf_11"/>
</dbReference>
<organism evidence="2 3">
    <name type="scientific">Micromonospora andamanensis</name>
    <dbReference type="NCBI Taxonomy" id="1287068"/>
    <lineage>
        <taxon>Bacteria</taxon>
        <taxon>Bacillati</taxon>
        <taxon>Actinomycetota</taxon>
        <taxon>Actinomycetes</taxon>
        <taxon>Micromonosporales</taxon>
        <taxon>Micromonosporaceae</taxon>
        <taxon>Micromonospora</taxon>
    </lineage>
</organism>
<evidence type="ECO:0000313" key="3">
    <source>
        <dbReference type="Proteomes" id="UP000647017"/>
    </source>
</evidence>
<keyword evidence="2" id="KW-0808">Transferase</keyword>
<gene>
    <name evidence="2" type="primary">ubiE</name>
    <name evidence="2" type="ORF">Van01_31830</name>
</gene>
<dbReference type="PANTHER" id="PTHR45036">
    <property type="entry name" value="METHYLTRANSFERASE LIKE 7B"/>
    <property type="match status" value="1"/>
</dbReference>
<dbReference type="GO" id="GO:0008168">
    <property type="term" value="F:methyltransferase activity"/>
    <property type="evidence" value="ECO:0007669"/>
    <property type="project" value="UniProtKB-KW"/>
</dbReference>
<dbReference type="PANTHER" id="PTHR45036:SF1">
    <property type="entry name" value="METHYLTRANSFERASE LIKE 7A"/>
    <property type="match status" value="1"/>
</dbReference>
<reference evidence="2 3" key="1">
    <citation type="submission" date="2021-01" db="EMBL/GenBank/DDBJ databases">
        <title>Whole genome shotgun sequence of Verrucosispora andamanensis NBRC 109075.</title>
        <authorList>
            <person name="Komaki H."/>
            <person name="Tamura T."/>
        </authorList>
    </citation>
    <scope>NUCLEOTIDE SEQUENCE [LARGE SCALE GENOMIC DNA]</scope>
    <source>
        <strain evidence="2 3">NBRC 109075</strain>
    </source>
</reference>
<evidence type="ECO:0000313" key="2">
    <source>
        <dbReference type="EMBL" id="GIJ09969.1"/>
    </source>
</evidence>
<dbReference type="RefSeq" id="WP_204007586.1">
    <property type="nucleotide sequence ID" value="NZ_BOOZ01000015.1"/>
</dbReference>
<comment type="caution">
    <text evidence="2">The sequence shown here is derived from an EMBL/GenBank/DDBJ whole genome shotgun (WGS) entry which is preliminary data.</text>
</comment>
<proteinExistence type="predicted"/>
<dbReference type="CDD" id="cd02440">
    <property type="entry name" value="AdoMet_MTases"/>
    <property type="match status" value="1"/>
</dbReference>
<keyword evidence="2" id="KW-0830">Ubiquinone</keyword>
<feature type="domain" description="Methyltransferase type 11" evidence="1">
    <location>
        <begin position="56"/>
        <end position="149"/>
    </location>
</feature>
<protein>
    <submittedName>
        <fullName evidence="2">Ubiquinone/menaquinone biosynthesis methyltransferase</fullName>
    </submittedName>
</protein>
<keyword evidence="2" id="KW-0489">Methyltransferase</keyword>
<accession>A0ABQ4HWH0</accession>
<dbReference type="SUPFAM" id="SSF53335">
    <property type="entry name" value="S-adenosyl-L-methionine-dependent methyltransferases"/>
    <property type="match status" value="1"/>
</dbReference>
<keyword evidence="3" id="KW-1185">Reference proteome</keyword>
<dbReference type="InterPro" id="IPR029063">
    <property type="entry name" value="SAM-dependent_MTases_sf"/>
</dbReference>
<name>A0ABQ4HWH0_9ACTN</name>